<keyword evidence="4 9" id="KW-0572">Peptidoglycan-anchor</keyword>
<dbReference type="PANTHER" id="PTHR38763:SF1">
    <property type="entry name" value="MAJOR OUTER MEMBRANE LIPOPROTEIN LPP"/>
    <property type="match status" value="1"/>
</dbReference>
<comment type="caution">
    <text evidence="9">Lacks conserved residue(s) required for the propagation of feature annotation.</text>
</comment>
<organism evidence="13 16">
    <name type="scientific">Salmonella enterica subsp. enterica serovar Gaminara</name>
    <dbReference type="NCBI Taxonomy" id="913070"/>
    <lineage>
        <taxon>Bacteria</taxon>
        <taxon>Pseudomonadati</taxon>
        <taxon>Pseudomonadota</taxon>
        <taxon>Gammaproteobacteria</taxon>
        <taxon>Enterobacterales</taxon>
        <taxon>Enterobacteriaceae</taxon>
        <taxon>Salmonella</taxon>
    </lineage>
</organism>
<evidence type="ECO:0000256" key="1">
    <source>
        <dbReference type="ARBA" id="ARBA00022512"/>
    </source>
</evidence>
<accession>A0A2T8XI96</accession>
<evidence type="ECO:0000256" key="4">
    <source>
        <dbReference type="ARBA" id="ARBA00023088"/>
    </source>
</evidence>
<proteinExistence type="inferred from homology"/>
<keyword evidence="3 9" id="KW-0175">Coiled coil</keyword>
<dbReference type="GO" id="GO:0042834">
    <property type="term" value="F:peptidoglycan binding"/>
    <property type="evidence" value="ECO:0007669"/>
    <property type="project" value="UniProtKB-UniRule"/>
</dbReference>
<evidence type="ECO:0000256" key="6">
    <source>
        <dbReference type="ARBA" id="ARBA00023139"/>
    </source>
</evidence>
<dbReference type="GO" id="GO:0009279">
    <property type="term" value="C:cell outer membrane"/>
    <property type="evidence" value="ECO:0007669"/>
    <property type="project" value="UniProtKB-SubCell"/>
</dbReference>
<dbReference type="Pfam" id="PF04728">
    <property type="entry name" value="LPP"/>
    <property type="match status" value="1"/>
</dbReference>
<dbReference type="Proteomes" id="UP000245068">
    <property type="component" value="Unassembled WGS sequence"/>
</dbReference>
<evidence type="ECO:0000313" key="14">
    <source>
        <dbReference type="EMBL" id="PVM66996.1"/>
    </source>
</evidence>
<evidence type="ECO:0000256" key="10">
    <source>
        <dbReference type="PIRSR" id="PIRSR002855-2"/>
    </source>
</evidence>
<keyword evidence="9" id="KW-0964">Secreted</keyword>
<evidence type="ECO:0000256" key="9">
    <source>
        <dbReference type="HAMAP-Rule" id="MF_00843"/>
    </source>
</evidence>
<evidence type="ECO:0000256" key="8">
    <source>
        <dbReference type="ARBA" id="ARBA00023288"/>
    </source>
</evidence>
<evidence type="ECO:0000256" key="3">
    <source>
        <dbReference type="ARBA" id="ARBA00023054"/>
    </source>
</evidence>
<feature type="repeat" evidence="9">
    <location>
        <begin position="38"/>
        <end position="48"/>
    </location>
</feature>
<evidence type="ECO:0000256" key="2">
    <source>
        <dbReference type="ARBA" id="ARBA00022729"/>
    </source>
</evidence>
<keyword evidence="1 9" id="KW-0134">Cell wall</keyword>
<dbReference type="HAMAP" id="MF_00843">
    <property type="entry name" value="Lpp"/>
    <property type="match status" value="1"/>
</dbReference>
<dbReference type="EMBL" id="QDOO01000007">
    <property type="protein sequence ID" value="PVM66996.1"/>
    <property type="molecule type" value="Genomic_DNA"/>
</dbReference>
<keyword evidence="6 9" id="KW-0564">Palmitate</keyword>
<dbReference type="PANTHER" id="PTHR38763">
    <property type="entry name" value="MAJOR OUTER MEMBRANE PROLIPOPROTEIN LPP"/>
    <property type="match status" value="1"/>
</dbReference>
<reference evidence="15 16" key="1">
    <citation type="submission" date="2018-04" db="EMBL/GenBank/DDBJ databases">
        <title>Serotype diversity and antimicrobial resistance among Salmonella enterica isolated from patients at an equine referral hospital.</title>
        <authorList>
            <person name="Leon I.M."/>
            <person name="Lawhon S.D."/>
            <person name="Norman K.N."/>
            <person name="Threadgill D.S."/>
            <person name="Ohta N."/>
            <person name="Vinasco J."/>
            <person name="Scott H.M."/>
        </authorList>
    </citation>
    <scope>NUCLEOTIDE SEQUENCE [LARGE SCALE GENOMIC DNA]</scope>
    <source>
        <strain evidence="14 15">159</strain>
        <strain evidence="13 16">230</strain>
    </source>
</reference>
<dbReference type="PROSITE" id="PS51257">
    <property type="entry name" value="PROKAR_LIPOPROTEIN"/>
    <property type="match status" value="1"/>
</dbReference>
<comment type="subcellular location">
    <subcellularLocation>
        <location evidence="9">Cell outer membrane</location>
        <topology evidence="9">Lipid-anchor</topology>
        <orientation evidence="9">Periplasmic side</orientation>
    </subcellularLocation>
    <subcellularLocation>
        <location evidence="9">Secreted</location>
        <location evidence="9">Cell wall</location>
        <topology evidence="9">Peptidoglycan-anchor</topology>
    </subcellularLocation>
    <text evidence="9">Attached via its lipidated N-terminus to the inner leaflet of the outer membrane. Attached to the peptidoglycan network (PGN) via its C-terminus.</text>
</comment>
<feature type="coiled-coil region" evidence="9">
    <location>
        <begin position="27"/>
        <end position="54"/>
    </location>
</feature>
<dbReference type="AlphaFoldDB" id="A0A2T8XI96"/>
<keyword evidence="5 9" id="KW-0472">Membrane</keyword>
<keyword evidence="7 9" id="KW-0998">Cell outer membrane</keyword>
<dbReference type="SUPFAM" id="SSF58042">
    <property type="entry name" value="Outer membrane lipoprotein"/>
    <property type="match status" value="1"/>
</dbReference>
<protein>
    <recommendedName>
        <fullName evidence="9">Major outer membrane lipoprotein Lpp</fullName>
    </recommendedName>
    <alternativeName>
        <fullName evidence="9">Braun lipoprotein</fullName>
    </alternativeName>
    <alternativeName>
        <fullName evidence="9">Murein lipoprotein</fullName>
        <shortName evidence="9">BLP</shortName>
    </alternativeName>
</protein>
<feature type="lipid moiety-binding region" description="S-diacylglycerol cysteine" evidence="9 10">
    <location>
        <position position="21"/>
    </location>
</feature>
<evidence type="ECO:0000313" key="15">
    <source>
        <dbReference type="Proteomes" id="UP000245068"/>
    </source>
</evidence>
<feature type="domain" description="Lipoprotein leucine-zipper" evidence="11">
    <location>
        <begin position="27"/>
        <end position="70"/>
    </location>
</feature>
<dbReference type="GO" id="GO:0030258">
    <property type="term" value="P:lipid modification"/>
    <property type="evidence" value="ECO:0007669"/>
    <property type="project" value="UniProtKB-UniRule"/>
</dbReference>
<dbReference type="InterPro" id="IPR016367">
    <property type="entry name" value="MOM_Lpp"/>
</dbReference>
<name>A0A2T8XI96_SALET</name>
<dbReference type="GO" id="GO:0008289">
    <property type="term" value="F:lipid binding"/>
    <property type="evidence" value="ECO:0007669"/>
    <property type="project" value="UniProtKB-UniRule"/>
</dbReference>
<evidence type="ECO:0000256" key="7">
    <source>
        <dbReference type="ARBA" id="ARBA00023237"/>
    </source>
</evidence>
<evidence type="ECO:0000259" key="11">
    <source>
        <dbReference type="Pfam" id="PF04728"/>
    </source>
</evidence>
<dbReference type="NCBIfam" id="NF007428">
    <property type="entry name" value="PRK09973.1"/>
    <property type="match status" value="1"/>
</dbReference>
<dbReference type="Gene3D" id="1.20.5.190">
    <property type="match status" value="1"/>
</dbReference>
<gene>
    <name evidence="9" type="primary">lpp</name>
    <name evidence="12" type="ORF">A9W71_08860</name>
    <name evidence="14" type="ORF">C4784_10020</name>
    <name evidence="13" type="ORF">C4855_05865</name>
</gene>
<comment type="function">
    <text evidence="9">A highly abundant outer membrane lipoprotein that controls the distance between the inner and outer membranes. The only protein known to be covalently linked to the peptidoglycan network (PGN). Also non-covalently binds the PGN. The link between the cell outer membrane and PGN contributes to maintenance of the structural and functional integrity of the cell envelope, and maintains the correct distance between the PGN and the outer membrane.</text>
</comment>
<dbReference type="GO" id="GO:0043580">
    <property type="term" value="P:periplasmic space organization"/>
    <property type="evidence" value="ECO:0007669"/>
    <property type="project" value="UniProtKB-UniRule"/>
</dbReference>
<evidence type="ECO:0000256" key="5">
    <source>
        <dbReference type="ARBA" id="ARBA00023136"/>
    </source>
</evidence>
<dbReference type="InterPro" id="IPR006817">
    <property type="entry name" value="Lipoprotein_leucine-zipper_dom"/>
</dbReference>
<comment type="caution">
    <text evidence="13">The sequence shown here is derived from an EMBL/GenBank/DDBJ whole genome shotgun (WGS) entry which is preliminary data.</text>
</comment>
<comment type="subunit">
    <text evidence="9">Homotrimer.</text>
</comment>
<sequence length="84" mass="9508">MNEKIFTVGTIILATSLLSGCVNEERVNHLSSDIQTLNAKIDRLQRDINALRPEVYAAKAEASRANTRLDAKDFFDCLRLYSDY</sequence>
<keyword evidence="9" id="KW-0677">Repeat</keyword>
<dbReference type="Proteomes" id="UP000245551">
    <property type="component" value="Unassembled WGS sequence"/>
</dbReference>
<dbReference type="EMBL" id="AAKNPZ010000005">
    <property type="protein sequence ID" value="ECT7281003.1"/>
    <property type="molecule type" value="Genomic_DNA"/>
</dbReference>
<evidence type="ECO:0000313" key="13">
    <source>
        <dbReference type="EMBL" id="PVJ50410.1"/>
    </source>
</evidence>
<feature type="lipid moiety-binding region" description="N-palmitoyl cysteine" evidence="9">
    <location>
        <position position="21"/>
    </location>
</feature>
<reference evidence="12" key="2">
    <citation type="submission" date="2018-07" db="EMBL/GenBank/DDBJ databases">
        <authorList>
            <consortium name="NARMS: The National Antimicrobial Resistance Monitoring System"/>
        </authorList>
    </citation>
    <scope>NUCLEOTIDE SEQUENCE</scope>
    <source>
        <strain evidence="12">CVM N42501</strain>
    </source>
</reference>
<keyword evidence="2" id="KW-0732">Signal</keyword>
<evidence type="ECO:0000313" key="12">
    <source>
        <dbReference type="EMBL" id="ECT7281003.1"/>
    </source>
</evidence>
<evidence type="ECO:0000313" key="16">
    <source>
        <dbReference type="Proteomes" id="UP000245551"/>
    </source>
</evidence>
<dbReference type="PIRSF" id="PIRSF002855">
    <property type="entry name" value="Murein-lipoprotein"/>
    <property type="match status" value="1"/>
</dbReference>
<dbReference type="EMBL" id="QDLV01000003">
    <property type="protein sequence ID" value="PVJ50410.1"/>
    <property type="molecule type" value="Genomic_DNA"/>
</dbReference>
<comment type="similarity">
    <text evidence="9">Belongs to the Lpp family.</text>
</comment>
<keyword evidence="8 9" id="KW-0449">Lipoprotein</keyword>